<evidence type="ECO:0000313" key="3">
    <source>
        <dbReference type="Proteomes" id="UP000271098"/>
    </source>
</evidence>
<evidence type="ECO:0000313" key="2">
    <source>
        <dbReference type="EMBL" id="VDN42622.1"/>
    </source>
</evidence>
<dbReference type="AlphaFoldDB" id="A0A183ETH9"/>
<organism evidence="4">
    <name type="scientific">Gongylonema pulchrum</name>
    <dbReference type="NCBI Taxonomy" id="637853"/>
    <lineage>
        <taxon>Eukaryota</taxon>
        <taxon>Metazoa</taxon>
        <taxon>Ecdysozoa</taxon>
        <taxon>Nematoda</taxon>
        <taxon>Chromadorea</taxon>
        <taxon>Rhabditida</taxon>
        <taxon>Spirurina</taxon>
        <taxon>Spiruromorpha</taxon>
        <taxon>Spiruroidea</taxon>
        <taxon>Gongylonematidae</taxon>
        <taxon>Gongylonema</taxon>
    </lineage>
</organism>
<protein>
    <submittedName>
        <fullName evidence="4">Rhodanese domain-containing protein</fullName>
    </submittedName>
</protein>
<dbReference type="EMBL" id="UYRT01100598">
    <property type="protein sequence ID" value="VDN42622.1"/>
    <property type="molecule type" value="Genomic_DNA"/>
</dbReference>
<evidence type="ECO:0000256" key="1">
    <source>
        <dbReference type="SAM" id="MobiDB-lite"/>
    </source>
</evidence>
<dbReference type="Proteomes" id="UP000271098">
    <property type="component" value="Unassembled WGS sequence"/>
</dbReference>
<keyword evidence="3" id="KW-1185">Reference proteome</keyword>
<reference evidence="2 3" key="2">
    <citation type="submission" date="2018-11" db="EMBL/GenBank/DDBJ databases">
        <authorList>
            <consortium name="Pathogen Informatics"/>
        </authorList>
    </citation>
    <scope>NUCLEOTIDE SEQUENCE [LARGE SCALE GENOMIC DNA]</scope>
</reference>
<dbReference type="WBParaSite" id="GPUH_0002430001-mRNA-1">
    <property type="protein sequence ID" value="GPUH_0002430001-mRNA-1"/>
    <property type="gene ID" value="GPUH_0002430001"/>
</dbReference>
<accession>A0A183ETH9</accession>
<gene>
    <name evidence="2" type="ORF">GPUH_LOCUS24270</name>
</gene>
<name>A0A183ETH9_9BILA</name>
<reference evidence="4" key="1">
    <citation type="submission" date="2016-06" db="UniProtKB">
        <authorList>
            <consortium name="WormBaseParasite"/>
        </authorList>
    </citation>
    <scope>IDENTIFICATION</scope>
</reference>
<proteinExistence type="predicted"/>
<sequence>MAQNEPISAISSSVSVSSQSSEKEQIVGLKDYGLAAADRDREVADNGKRAILADFDAGLQPHEIEEKYGINKLQVVFCSCSRSVDNATYYGSQEK</sequence>
<evidence type="ECO:0000313" key="4">
    <source>
        <dbReference type="WBParaSite" id="GPUH_0002430001-mRNA-1"/>
    </source>
</evidence>
<feature type="compositionally biased region" description="Low complexity" evidence="1">
    <location>
        <begin position="7"/>
        <end position="20"/>
    </location>
</feature>
<feature type="region of interest" description="Disordered" evidence="1">
    <location>
        <begin position="1"/>
        <end position="24"/>
    </location>
</feature>
<dbReference type="OrthoDB" id="5875523at2759"/>